<gene>
    <name evidence="2" type="ORF">AURDEDRAFT_176923</name>
</gene>
<dbReference type="KEGG" id="adl:AURDEDRAFT_176923"/>
<accession>J0WNR9</accession>
<dbReference type="Proteomes" id="UP000006514">
    <property type="component" value="Unassembled WGS sequence"/>
</dbReference>
<protein>
    <submittedName>
        <fullName evidence="2">Uncharacterized protein</fullName>
    </submittedName>
</protein>
<keyword evidence="3" id="KW-1185">Reference proteome</keyword>
<evidence type="ECO:0000313" key="3">
    <source>
        <dbReference type="Proteomes" id="UP000006514"/>
    </source>
</evidence>
<proteinExistence type="predicted"/>
<dbReference type="AlphaFoldDB" id="J0WNR9"/>
<dbReference type="EMBL" id="JH688022">
    <property type="protein sequence ID" value="EJD34017.1"/>
    <property type="molecule type" value="Genomic_DNA"/>
</dbReference>
<sequence length="127" mass="13804">MAGSNHEKMLETSGDAVSSASAIWDIQLVHWAACWSSGTVVHTTPSWMPETYTEIVWAKNPGSRASGAAAEGRSTGRPFPTSRSSMEHAMEPFCTVTKSLTIYIFRQRHGSFEVIVQNASDKTVGVL</sequence>
<dbReference type="InParanoid" id="J0WNR9"/>
<reference evidence="3" key="1">
    <citation type="journal article" date="2012" name="Science">
        <title>The Paleozoic origin of enzymatic lignin decomposition reconstructed from 31 fungal genomes.</title>
        <authorList>
            <person name="Floudas D."/>
            <person name="Binder M."/>
            <person name="Riley R."/>
            <person name="Barry K."/>
            <person name="Blanchette R.A."/>
            <person name="Henrissat B."/>
            <person name="Martinez A.T."/>
            <person name="Otillar R."/>
            <person name="Spatafora J.W."/>
            <person name="Yadav J.S."/>
            <person name="Aerts A."/>
            <person name="Benoit I."/>
            <person name="Boyd A."/>
            <person name="Carlson A."/>
            <person name="Copeland A."/>
            <person name="Coutinho P.M."/>
            <person name="de Vries R.P."/>
            <person name="Ferreira P."/>
            <person name="Findley K."/>
            <person name="Foster B."/>
            <person name="Gaskell J."/>
            <person name="Glotzer D."/>
            <person name="Gorecki P."/>
            <person name="Heitman J."/>
            <person name="Hesse C."/>
            <person name="Hori C."/>
            <person name="Igarashi K."/>
            <person name="Jurgens J.A."/>
            <person name="Kallen N."/>
            <person name="Kersten P."/>
            <person name="Kohler A."/>
            <person name="Kuees U."/>
            <person name="Kumar T.K.A."/>
            <person name="Kuo A."/>
            <person name="LaButti K."/>
            <person name="Larrondo L.F."/>
            <person name="Lindquist E."/>
            <person name="Ling A."/>
            <person name="Lombard V."/>
            <person name="Lucas S."/>
            <person name="Lundell T."/>
            <person name="Martin R."/>
            <person name="McLaughlin D.J."/>
            <person name="Morgenstern I."/>
            <person name="Morin E."/>
            <person name="Murat C."/>
            <person name="Nagy L.G."/>
            <person name="Nolan M."/>
            <person name="Ohm R.A."/>
            <person name="Patyshakuliyeva A."/>
            <person name="Rokas A."/>
            <person name="Ruiz-Duenas F.J."/>
            <person name="Sabat G."/>
            <person name="Salamov A."/>
            <person name="Samejima M."/>
            <person name="Schmutz J."/>
            <person name="Slot J.C."/>
            <person name="St John F."/>
            <person name="Stenlid J."/>
            <person name="Sun H."/>
            <person name="Sun S."/>
            <person name="Syed K."/>
            <person name="Tsang A."/>
            <person name="Wiebenga A."/>
            <person name="Young D."/>
            <person name="Pisabarro A."/>
            <person name="Eastwood D.C."/>
            <person name="Martin F."/>
            <person name="Cullen D."/>
            <person name="Grigoriev I.V."/>
            <person name="Hibbett D.S."/>
        </authorList>
    </citation>
    <scope>NUCLEOTIDE SEQUENCE [LARGE SCALE GENOMIC DNA]</scope>
    <source>
        <strain evidence="3">TFB10046</strain>
    </source>
</reference>
<evidence type="ECO:0000313" key="2">
    <source>
        <dbReference type="EMBL" id="EJD34017.1"/>
    </source>
</evidence>
<organism evidence="2 3">
    <name type="scientific">Auricularia subglabra (strain TFB-10046 / SS5)</name>
    <name type="common">White-rot fungus</name>
    <name type="synonym">Auricularia delicata (strain TFB10046)</name>
    <dbReference type="NCBI Taxonomy" id="717982"/>
    <lineage>
        <taxon>Eukaryota</taxon>
        <taxon>Fungi</taxon>
        <taxon>Dikarya</taxon>
        <taxon>Basidiomycota</taxon>
        <taxon>Agaricomycotina</taxon>
        <taxon>Agaricomycetes</taxon>
        <taxon>Auriculariales</taxon>
        <taxon>Auriculariaceae</taxon>
        <taxon>Auricularia</taxon>
    </lineage>
</organism>
<evidence type="ECO:0000256" key="1">
    <source>
        <dbReference type="SAM" id="MobiDB-lite"/>
    </source>
</evidence>
<feature type="compositionally biased region" description="Low complexity" evidence="1">
    <location>
        <begin position="63"/>
        <end position="77"/>
    </location>
</feature>
<feature type="region of interest" description="Disordered" evidence="1">
    <location>
        <begin position="63"/>
        <end position="84"/>
    </location>
</feature>
<name>J0WNR9_AURST</name>